<evidence type="ECO:0008006" key="3">
    <source>
        <dbReference type="Google" id="ProtNLM"/>
    </source>
</evidence>
<gene>
    <name evidence="1" type="ORF">PanWU01x14_041400</name>
</gene>
<dbReference type="PANTHER" id="PTHR28062">
    <property type="entry name" value="K+-H+ EXCHANGE-LIKE PROTEIN"/>
    <property type="match status" value="1"/>
</dbReference>
<protein>
    <recommendedName>
        <fullName evidence="3">LRR domain containing protein</fullName>
    </recommendedName>
</protein>
<dbReference type="OrthoDB" id="5562676at2759"/>
<sequence>MEDVHIAAPSLEDLLIDQNPNPASLNMSGCKSNLRNLCICHFRVTDVWIQENLSGLRLLENFEFGGFLIDRSIDDTLVNEPKHNKLYFDSLKDLNLSVTSELLLSSILEIEALYLDCFTYECDEIKAASAPLPLFCPNLTDARLLLGTFDRNLDDPMLHKILIDLLRSFGHCETLSLSLCRDILPLPNIPFFWVLFRTYSHWRALQGSEQLLQLVTDGSQTSFSTSVDENDVKSSEHATKKPLHSPWVRFSYDVLRVGSND</sequence>
<dbReference type="PANTHER" id="PTHR28062:SF1">
    <property type="entry name" value="TRANSMEMBRANE PROTEIN"/>
    <property type="match status" value="1"/>
</dbReference>
<organism evidence="1 2">
    <name type="scientific">Parasponia andersonii</name>
    <name type="common">Sponia andersonii</name>
    <dbReference type="NCBI Taxonomy" id="3476"/>
    <lineage>
        <taxon>Eukaryota</taxon>
        <taxon>Viridiplantae</taxon>
        <taxon>Streptophyta</taxon>
        <taxon>Embryophyta</taxon>
        <taxon>Tracheophyta</taxon>
        <taxon>Spermatophyta</taxon>
        <taxon>Magnoliopsida</taxon>
        <taxon>eudicotyledons</taxon>
        <taxon>Gunneridae</taxon>
        <taxon>Pentapetalae</taxon>
        <taxon>rosids</taxon>
        <taxon>fabids</taxon>
        <taxon>Rosales</taxon>
        <taxon>Cannabaceae</taxon>
        <taxon>Parasponia</taxon>
    </lineage>
</organism>
<evidence type="ECO:0000313" key="2">
    <source>
        <dbReference type="Proteomes" id="UP000237105"/>
    </source>
</evidence>
<dbReference type="InterPro" id="IPR018786">
    <property type="entry name" value="Mit_KHE1"/>
</dbReference>
<proteinExistence type="predicted"/>
<dbReference type="EMBL" id="JXTB01000023">
    <property type="protein sequence ID" value="PON75515.1"/>
    <property type="molecule type" value="Genomic_DNA"/>
</dbReference>
<comment type="caution">
    <text evidence="1">The sequence shown here is derived from an EMBL/GenBank/DDBJ whole genome shotgun (WGS) entry which is preliminary data.</text>
</comment>
<evidence type="ECO:0000313" key="1">
    <source>
        <dbReference type="EMBL" id="PON75515.1"/>
    </source>
</evidence>
<reference evidence="2" key="1">
    <citation type="submission" date="2016-06" db="EMBL/GenBank/DDBJ databases">
        <title>Parallel loss of symbiosis genes in relatives of nitrogen-fixing non-legume Parasponia.</title>
        <authorList>
            <person name="Van Velzen R."/>
            <person name="Holmer R."/>
            <person name="Bu F."/>
            <person name="Rutten L."/>
            <person name="Van Zeijl A."/>
            <person name="Liu W."/>
            <person name="Santuari L."/>
            <person name="Cao Q."/>
            <person name="Sharma T."/>
            <person name="Shen D."/>
            <person name="Roswanjaya Y."/>
            <person name="Wardhani T."/>
            <person name="Kalhor M.S."/>
            <person name="Jansen J."/>
            <person name="Van den Hoogen J."/>
            <person name="Gungor B."/>
            <person name="Hartog M."/>
            <person name="Hontelez J."/>
            <person name="Verver J."/>
            <person name="Yang W.-C."/>
            <person name="Schijlen E."/>
            <person name="Repin R."/>
            <person name="Schilthuizen M."/>
            <person name="Schranz E."/>
            <person name="Heidstra R."/>
            <person name="Miyata K."/>
            <person name="Fedorova E."/>
            <person name="Kohlen W."/>
            <person name="Bisseling T."/>
            <person name="Smit S."/>
            <person name="Geurts R."/>
        </authorList>
    </citation>
    <scope>NUCLEOTIDE SEQUENCE [LARGE SCALE GENOMIC DNA]</scope>
    <source>
        <strain evidence="2">cv. WU1-14</strain>
    </source>
</reference>
<name>A0A2P5DQE0_PARAD</name>
<dbReference type="GO" id="GO:1902600">
    <property type="term" value="P:proton transmembrane transport"/>
    <property type="evidence" value="ECO:0007669"/>
    <property type="project" value="TreeGrafter"/>
</dbReference>
<keyword evidence="2" id="KW-1185">Reference proteome</keyword>
<dbReference type="GO" id="GO:0005743">
    <property type="term" value="C:mitochondrial inner membrane"/>
    <property type="evidence" value="ECO:0007669"/>
    <property type="project" value="TreeGrafter"/>
</dbReference>
<dbReference type="GO" id="GO:0006813">
    <property type="term" value="P:potassium ion transport"/>
    <property type="evidence" value="ECO:0007669"/>
    <property type="project" value="TreeGrafter"/>
</dbReference>
<accession>A0A2P5DQE0</accession>
<dbReference type="Pfam" id="PF10173">
    <property type="entry name" value="Mit_KHE1"/>
    <property type="match status" value="1"/>
</dbReference>
<dbReference type="STRING" id="3476.A0A2P5DQE0"/>
<dbReference type="AlphaFoldDB" id="A0A2P5DQE0"/>
<dbReference type="Proteomes" id="UP000237105">
    <property type="component" value="Unassembled WGS sequence"/>
</dbReference>